<evidence type="ECO:0000313" key="1">
    <source>
        <dbReference type="EMBL" id="CAB4015012.1"/>
    </source>
</evidence>
<dbReference type="Proteomes" id="UP001152795">
    <property type="component" value="Unassembled WGS sequence"/>
</dbReference>
<dbReference type="PANTHER" id="PTHR22605:SF16">
    <property type="entry name" value="E3 UBIQUITIN-PROTEIN LIGASE RNF213"/>
    <property type="match status" value="1"/>
</dbReference>
<feature type="non-terminal residue" evidence="1">
    <location>
        <position position="278"/>
    </location>
</feature>
<name>A0A6S7JDE2_PARCT</name>
<accession>A0A6S7JDE2</accession>
<proteinExistence type="predicted"/>
<protein>
    <submittedName>
        <fullName evidence="1">Uncharacterized protein</fullName>
    </submittedName>
</protein>
<feature type="non-terminal residue" evidence="1">
    <location>
        <position position="1"/>
    </location>
</feature>
<dbReference type="GO" id="GO:0016887">
    <property type="term" value="F:ATP hydrolysis activity"/>
    <property type="evidence" value="ECO:0007669"/>
    <property type="project" value="InterPro"/>
</dbReference>
<keyword evidence="2" id="KW-1185">Reference proteome</keyword>
<reference evidence="1" key="1">
    <citation type="submission" date="2020-04" db="EMBL/GenBank/DDBJ databases">
        <authorList>
            <person name="Alioto T."/>
            <person name="Alioto T."/>
            <person name="Gomez Garrido J."/>
        </authorList>
    </citation>
    <scope>NUCLEOTIDE SEQUENCE</scope>
    <source>
        <strain evidence="1">A484AB</strain>
    </source>
</reference>
<organism evidence="1 2">
    <name type="scientific">Paramuricea clavata</name>
    <name type="common">Red gorgonian</name>
    <name type="synonym">Violescent sea-whip</name>
    <dbReference type="NCBI Taxonomy" id="317549"/>
    <lineage>
        <taxon>Eukaryota</taxon>
        <taxon>Metazoa</taxon>
        <taxon>Cnidaria</taxon>
        <taxon>Anthozoa</taxon>
        <taxon>Octocorallia</taxon>
        <taxon>Malacalcyonacea</taxon>
        <taxon>Plexauridae</taxon>
        <taxon>Paramuricea</taxon>
    </lineage>
</organism>
<dbReference type="InterPro" id="IPR031248">
    <property type="entry name" value="RNF213"/>
</dbReference>
<dbReference type="AlphaFoldDB" id="A0A6S7JDE2"/>
<sequence>RQKKSRCDSKALRREKEVYKHLEEYLHRARGLAEQGEHLIEVCVLCVQCMEDVETVKLLKAKEGGENVQIILASQVLERTLRTIHVHQNSLNINCLRDIAGIRAALDVLSTYLGDDFAENVKRFQALRKCLETAKYLCSDSSRSVLQLFLLKQLVRHDPNGIDAVKERCKRTELKWIMPPQLEEQDKTPDTFIVHHENYHVVREAFGKAILTSNIEELNLVIQDLQVQPPVRSCYVLLALFREITTSFSHVKKEDTIPARVFEKLNQYIAGIQYLPNE</sequence>
<dbReference type="GO" id="GO:0004842">
    <property type="term" value="F:ubiquitin-protein transferase activity"/>
    <property type="evidence" value="ECO:0007669"/>
    <property type="project" value="InterPro"/>
</dbReference>
<gene>
    <name evidence="1" type="ORF">PACLA_8A006496</name>
</gene>
<evidence type="ECO:0000313" key="2">
    <source>
        <dbReference type="Proteomes" id="UP001152795"/>
    </source>
</evidence>
<dbReference type="EMBL" id="CACRXK020008538">
    <property type="protein sequence ID" value="CAB4015012.1"/>
    <property type="molecule type" value="Genomic_DNA"/>
</dbReference>
<dbReference type="PANTHER" id="PTHR22605">
    <property type="entry name" value="RZ-TYPE DOMAIN-CONTAINING PROTEIN"/>
    <property type="match status" value="1"/>
</dbReference>
<comment type="caution">
    <text evidence="1">The sequence shown here is derived from an EMBL/GenBank/DDBJ whole genome shotgun (WGS) entry which is preliminary data.</text>
</comment>